<name>A0A1B9QYM4_9VIBR</name>
<dbReference type="NCBIfam" id="TIGR01626">
    <property type="entry name" value="ytfJ_HI0045"/>
    <property type="match status" value="1"/>
</dbReference>
<dbReference type="RefSeq" id="WP_017036158.1">
    <property type="nucleotide sequence ID" value="NZ_JBNGCH010000500.1"/>
</dbReference>
<feature type="chain" id="PRO_5008634728" description="YtfJ family protein" evidence="1">
    <location>
        <begin position="21"/>
        <end position="183"/>
    </location>
</feature>
<comment type="caution">
    <text evidence="2">The sequence shown here is derived from an EMBL/GenBank/DDBJ whole genome shotgun (WGS) entry which is preliminary data.</text>
</comment>
<evidence type="ECO:0000256" key="1">
    <source>
        <dbReference type="SAM" id="SignalP"/>
    </source>
</evidence>
<evidence type="ECO:0008006" key="4">
    <source>
        <dbReference type="Google" id="ProtNLM"/>
    </source>
</evidence>
<protein>
    <recommendedName>
        <fullName evidence="4">YtfJ family protein</fullName>
    </recommendedName>
</protein>
<feature type="signal peptide" evidence="1">
    <location>
        <begin position="1"/>
        <end position="20"/>
    </location>
</feature>
<sequence>MTKKPLVTLLLACSPFFAAAHNLSLGQPVIDVEVTNYGEIMLTDNETRYQPWDNQSMLGKVRVIQAIAGRGSSKELNAPLMAAITAAKFPVEAYQTTTIINQDDAMWGTGSIVKSKAETSKEEFPWSSMVLDADGVVAKTWGLENESSAIIVQNKSGEVLFIKEGALDDNDVTSVLTLIREQL</sequence>
<dbReference type="InterPro" id="IPR006513">
    <property type="entry name" value="YtfJ_HI0045"/>
</dbReference>
<dbReference type="EMBL" id="MAJZ01000500">
    <property type="protein sequence ID" value="OCH75872.1"/>
    <property type="molecule type" value="Genomic_DNA"/>
</dbReference>
<accession>A0A1B9QYM4</accession>
<keyword evidence="3" id="KW-1185">Reference proteome</keyword>
<evidence type="ECO:0000313" key="3">
    <source>
        <dbReference type="Proteomes" id="UP000093173"/>
    </source>
</evidence>
<keyword evidence="1" id="KW-0732">Signal</keyword>
<dbReference type="Proteomes" id="UP000093173">
    <property type="component" value="Unassembled WGS sequence"/>
</dbReference>
<dbReference type="Pfam" id="PF09695">
    <property type="entry name" value="YtfJ_HI0045"/>
    <property type="match status" value="1"/>
</dbReference>
<reference evidence="3" key="1">
    <citation type="submission" date="2016-06" db="EMBL/GenBank/DDBJ databases">
        <authorList>
            <person name="Hehemann J.-H."/>
            <person name="Arevalo P."/>
            <person name="Datta M.S."/>
            <person name="Polz M.F."/>
        </authorList>
    </citation>
    <scope>NUCLEOTIDE SEQUENCE [LARGE SCALE GENOMIC DNA]</scope>
    <source>
        <strain evidence="3">9CSC122</strain>
    </source>
</reference>
<organism evidence="2 3">
    <name type="scientific">Vibrio genomosp. F10</name>
    <dbReference type="NCBI Taxonomy" id="723171"/>
    <lineage>
        <taxon>Bacteria</taxon>
        <taxon>Pseudomonadati</taxon>
        <taxon>Pseudomonadota</taxon>
        <taxon>Gammaproteobacteria</taxon>
        <taxon>Vibrionales</taxon>
        <taxon>Vibrionaceae</taxon>
        <taxon>Vibrio</taxon>
    </lineage>
</organism>
<proteinExistence type="predicted"/>
<gene>
    <name evidence="2" type="ORF">A6E14_10285</name>
</gene>
<dbReference type="AlphaFoldDB" id="A0A1B9QYM4"/>
<evidence type="ECO:0000313" key="2">
    <source>
        <dbReference type="EMBL" id="OCH75872.1"/>
    </source>
</evidence>